<dbReference type="EMBL" id="QBKA01000002">
    <property type="protein sequence ID" value="RDC58972.1"/>
    <property type="molecule type" value="Genomic_DNA"/>
</dbReference>
<name>A0A369Q383_9SPHN</name>
<dbReference type="AlphaFoldDB" id="A0A369Q383"/>
<organism evidence="2 3">
    <name type="scientific">Alteripontixanthobacter maritimus</name>
    <dbReference type="NCBI Taxonomy" id="2161824"/>
    <lineage>
        <taxon>Bacteria</taxon>
        <taxon>Pseudomonadati</taxon>
        <taxon>Pseudomonadota</taxon>
        <taxon>Alphaproteobacteria</taxon>
        <taxon>Sphingomonadales</taxon>
        <taxon>Erythrobacteraceae</taxon>
        <taxon>Alteripontixanthobacter</taxon>
    </lineage>
</organism>
<dbReference type="InterPro" id="IPR035437">
    <property type="entry name" value="SNase_OB-fold_sf"/>
</dbReference>
<keyword evidence="3" id="KW-1185">Reference proteome</keyword>
<dbReference type="SUPFAM" id="SSF50199">
    <property type="entry name" value="Staphylococcal nuclease"/>
    <property type="match status" value="1"/>
</dbReference>
<accession>A0A369Q383</accession>
<gene>
    <name evidence="2" type="ORF">HME9302_00149</name>
</gene>
<proteinExistence type="predicted"/>
<dbReference type="RefSeq" id="WP_181815633.1">
    <property type="nucleotide sequence ID" value="NZ_QBKA01000002.1"/>
</dbReference>
<evidence type="ECO:0000259" key="1">
    <source>
        <dbReference type="PROSITE" id="PS50830"/>
    </source>
</evidence>
<protein>
    <recommendedName>
        <fullName evidence="1">TNase-like domain-containing protein</fullName>
    </recommendedName>
</protein>
<evidence type="ECO:0000313" key="3">
    <source>
        <dbReference type="Proteomes" id="UP000253727"/>
    </source>
</evidence>
<comment type="caution">
    <text evidence="2">The sequence shown here is derived from an EMBL/GenBank/DDBJ whole genome shotgun (WGS) entry which is preliminary data.</text>
</comment>
<feature type="domain" description="TNase-like" evidence="1">
    <location>
        <begin position="64"/>
        <end position="157"/>
    </location>
</feature>
<dbReference type="Gene3D" id="2.40.50.90">
    <property type="match status" value="1"/>
</dbReference>
<dbReference type="PROSITE" id="PS50830">
    <property type="entry name" value="TNASE_3"/>
    <property type="match status" value="1"/>
</dbReference>
<reference evidence="2 3" key="1">
    <citation type="submission" date="2018-04" db="EMBL/GenBank/DDBJ databases">
        <title>Altererythrobacter sp. HME9302 genome sequencing and assembly.</title>
        <authorList>
            <person name="Kang H."/>
            <person name="Kim H."/>
            <person name="Joh K."/>
        </authorList>
    </citation>
    <scope>NUCLEOTIDE SEQUENCE [LARGE SCALE GENOMIC DNA]</scope>
    <source>
        <strain evidence="2 3">HME9302</strain>
    </source>
</reference>
<dbReference type="Pfam" id="PF00565">
    <property type="entry name" value="SNase"/>
    <property type="match status" value="1"/>
</dbReference>
<sequence length="171" mass="18110">MDRPLSRSPFRFLSAASLPSGILLAVVMLLPILAASAVPASGTERLQPELLSAARFDRCGRAKRVTCIVDGDTFWFGGTKIRIADIDTPESHRPSCPAEAALAARATVRMQGLLNGGKFALAPSGDGRDTDYFGRSLRIVTRGGTSLGAVLVREGLADAWGGPRTDWCNPA</sequence>
<dbReference type="InterPro" id="IPR016071">
    <property type="entry name" value="Staphylococal_nuclease_OB-fold"/>
</dbReference>
<evidence type="ECO:0000313" key="2">
    <source>
        <dbReference type="EMBL" id="RDC58972.1"/>
    </source>
</evidence>
<dbReference type="Proteomes" id="UP000253727">
    <property type="component" value="Unassembled WGS sequence"/>
</dbReference>